<evidence type="ECO:0000256" key="2">
    <source>
        <dbReference type="SAM" id="Phobius"/>
    </source>
</evidence>
<feature type="transmembrane region" description="Helical" evidence="2">
    <location>
        <begin position="422"/>
        <end position="444"/>
    </location>
</feature>
<dbReference type="Proteomes" id="UP000027586">
    <property type="component" value="Unassembled WGS sequence"/>
</dbReference>
<dbReference type="GO" id="GO:0005886">
    <property type="term" value="C:plasma membrane"/>
    <property type="evidence" value="ECO:0007669"/>
    <property type="project" value="TreeGrafter"/>
</dbReference>
<protein>
    <submittedName>
        <fullName evidence="3">Sodium bile acid transporter family protein</fullName>
    </submittedName>
</protein>
<dbReference type="Gene3D" id="1.20.1530.20">
    <property type="match status" value="1"/>
</dbReference>
<feature type="transmembrane region" description="Helical" evidence="2">
    <location>
        <begin position="316"/>
        <end position="339"/>
    </location>
</feature>
<gene>
    <name evidence="3" type="ORF">LCOR_02904.1</name>
</gene>
<feature type="transmembrane region" description="Helical" evidence="2">
    <location>
        <begin position="564"/>
        <end position="583"/>
    </location>
</feature>
<dbReference type="EMBL" id="CBTN010000009">
    <property type="protein sequence ID" value="CDH51266.1"/>
    <property type="molecule type" value="Genomic_DNA"/>
</dbReference>
<reference evidence="3" key="1">
    <citation type="submission" date="2013-08" db="EMBL/GenBank/DDBJ databases">
        <title>Gene expansion shapes genome architecture in the human pathogen Lichtheimia corymbifera: an evolutionary genomics analysis in the ancient terrestrial Mucorales (Mucoromycotina).</title>
        <authorList>
            <person name="Schwartze V.U."/>
            <person name="Winter S."/>
            <person name="Shelest E."/>
            <person name="Marcet-Houben M."/>
            <person name="Horn F."/>
            <person name="Wehner S."/>
            <person name="Hoffmann K."/>
            <person name="Riege K."/>
            <person name="Sammeth M."/>
            <person name="Nowrousian M."/>
            <person name="Valiante V."/>
            <person name="Linde J."/>
            <person name="Jacobsen I.D."/>
            <person name="Marz M."/>
            <person name="Brakhage A.A."/>
            <person name="Gabaldon T."/>
            <person name="Bocker S."/>
            <person name="Voigt K."/>
        </authorList>
    </citation>
    <scope>NUCLEOTIDE SEQUENCE [LARGE SCALE GENOMIC DNA]</scope>
    <source>
        <strain evidence="3">FSU 9682</strain>
    </source>
</reference>
<evidence type="ECO:0000313" key="3">
    <source>
        <dbReference type="EMBL" id="CDH51266.1"/>
    </source>
</evidence>
<feature type="region of interest" description="Disordered" evidence="1">
    <location>
        <begin position="199"/>
        <end position="229"/>
    </location>
</feature>
<feature type="transmembrane region" description="Helical" evidence="2">
    <location>
        <begin position="456"/>
        <end position="478"/>
    </location>
</feature>
<proteinExistence type="predicted"/>
<sequence length="687" mass="76986">MSRRASLHLQQDVSNSSNTSVHHIIIETRHLAGDGESMTTYVSDNQNPSSNERRLSIAALQLLDEIDQQKHQQHPSPSSQPTSRRSSMSHHIIVETPSSPGGRNSSNIIVNTPGMTDYTTYAPSPRAADFYSNRFFSSSTVINNRSSMPPDTVLEESEFDIMSYEKGKTRAYQSGVDDDYEECMQDSCSCHHHRQHRCSQTCSDTPSPEPTNSHIGVDNNDDPKKEEANKGSKWRQYMKRIRAVAISYFIKYWFLLGLGLMIGLAWRFPDLGKTHGLIQAQYTVKWGCVIIIFLLSGLGLDVRVMFKTFLQWRLHLVVQAINFLAMPFLMYGIVLIFITSGASLNTDVYKGWMIALSTSTTVSSNVVMTRNAKGNDGAALFNAALGNVMGIFACPALMSVFQQDPRVFPPGTPRGNPDYLNVLKTLGFTVLLPLVVGQIIRFYFPDPIKKTAAKLRFPIINNIALLFLVWSVFCDGVASHAFDHMSAVDIVAMIFVDIFMYLFGCGLCLFVARVPWPFAYEPRWIKKWRFSRQDSVAIMYCGATKTVSMGIPLINVIYSSSSYGVVGVLSLPLLMYHVMQLFLGNVQVQMLKNWIQKHPPPPPPIETNEKHQQTMDEQEIINDNSSHDQPHHPPKPVLPVFVSSSPSHLNRHSQISQYSGIEANSSTATVSASTVYSGMNRHNNNHY</sequence>
<dbReference type="InterPro" id="IPR038770">
    <property type="entry name" value="Na+/solute_symporter_sf"/>
</dbReference>
<feature type="transmembrane region" description="Helical" evidence="2">
    <location>
        <begin position="243"/>
        <end position="264"/>
    </location>
</feature>
<dbReference type="Pfam" id="PF13593">
    <property type="entry name" value="SBF_like"/>
    <property type="match status" value="1"/>
</dbReference>
<feature type="compositionally biased region" description="Low complexity" evidence="1">
    <location>
        <begin position="638"/>
        <end position="647"/>
    </location>
</feature>
<dbReference type="VEuPathDB" id="FungiDB:LCOR_02904.1"/>
<keyword evidence="2" id="KW-1133">Transmembrane helix</keyword>
<feature type="compositionally biased region" description="Polar residues" evidence="1">
    <location>
        <begin position="8"/>
        <end position="21"/>
    </location>
</feature>
<feature type="region of interest" description="Disordered" evidence="1">
    <location>
        <begin position="68"/>
        <end position="89"/>
    </location>
</feature>
<feature type="region of interest" description="Disordered" evidence="1">
    <location>
        <begin position="1"/>
        <end position="21"/>
    </location>
</feature>
<organism evidence="3 4">
    <name type="scientific">Lichtheimia corymbifera JMRC:FSU:9682</name>
    <dbReference type="NCBI Taxonomy" id="1263082"/>
    <lineage>
        <taxon>Eukaryota</taxon>
        <taxon>Fungi</taxon>
        <taxon>Fungi incertae sedis</taxon>
        <taxon>Mucoromycota</taxon>
        <taxon>Mucoromycotina</taxon>
        <taxon>Mucoromycetes</taxon>
        <taxon>Mucorales</taxon>
        <taxon>Lichtheimiaceae</taxon>
        <taxon>Lichtheimia</taxon>
    </lineage>
</organism>
<dbReference type="OrthoDB" id="188035at2759"/>
<feature type="transmembrane region" description="Helical" evidence="2">
    <location>
        <begin position="490"/>
        <end position="516"/>
    </location>
</feature>
<keyword evidence="2" id="KW-0812">Transmembrane</keyword>
<dbReference type="InterPro" id="IPR016833">
    <property type="entry name" value="Put_Na-Bile_cotransptr"/>
</dbReference>
<dbReference type="PANTHER" id="PTHR18640:SF5">
    <property type="entry name" value="SODIUM_BILE ACID COTRANSPORTER 7"/>
    <property type="match status" value="1"/>
</dbReference>
<feature type="compositionally biased region" description="Low complexity" evidence="1">
    <location>
        <begin position="74"/>
        <end position="89"/>
    </location>
</feature>
<dbReference type="PANTHER" id="PTHR18640">
    <property type="entry name" value="SOLUTE CARRIER FAMILY 10 MEMBER 7"/>
    <property type="match status" value="1"/>
</dbReference>
<feature type="transmembrane region" description="Helical" evidence="2">
    <location>
        <begin position="284"/>
        <end position="304"/>
    </location>
</feature>
<feature type="transmembrane region" description="Helical" evidence="2">
    <location>
        <begin position="537"/>
        <end position="558"/>
    </location>
</feature>
<comment type="caution">
    <text evidence="3">The sequence shown here is derived from an EMBL/GenBank/DDBJ whole genome shotgun (WGS) entry which is preliminary data.</text>
</comment>
<feature type="compositionally biased region" description="Polar residues" evidence="1">
    <location>
        <begin position="201"/>
        <end position="214"/>
    </location>
</feature>
<keyword evidence="4" id="KW-1185">Reference proteome</keyword>
<feature type="transmembrane region" description="Helical" evidence="2">
    <location>
        <begin position="351"/>
        <end position="368"/>
    </location>
</feature>
<dbReference type="AlphaFoldDB" id="A0A068RQM1"/>
<evidence type="ECO:0000256" key="1">
    <source>
        <dbReference type="SAM" id="MobiDB-lite"/>
    </source>
</evidence>
<keyword evidence="2" id="KW-0472">Membrane</keyword>
<evidence type="ECO:0000313" key="4">
    <source>
        <dbReference type="Proteomes" id="UP000027586"/>
    </source>
</evidence>
<accession>A0A068RQM1</accession>
<feature type="transmembrane region" description="Helical" evidence="2">
    <location>
        <begin position="380"/>
        <end position="402"/>
    </location>
</feature>
<feature type="region of interest" description="Disordered" evidence="1">
    <location>
        <begin position="623"/>
        <end position="648"/>
    </location>
</feature>
<name>A0A068RQM1_9FUNG</name>